<dbReference type="GO" id="GO:0016787">
    <property type="term" value="F:hydrolase activity"/>
    <property type="evidence" value="ECO:0007669"/>
    <property type="project" value="UniProtKB-KW"/>
</dbReference>
<dbReference type="Pfam" id="PF00005">
    <property type="entry name" value="ABC_tran"/>
    <property type="match status" value="1"/>
</dbReference>
<evidence type="ECO:0000256" key="1">
    <source>
        <dbReference type="ARBA" id="ARBA00022448"/>
    </source>
</evidence>
<evidence type="ECO:0000313" key="5">
    <source>
        <dbReference type="EMBL" id="MBP2032640.1"/>
    </source>
</evidence>
<dbReference type="PROSITE" id="PS00211">
    <property type="entry name" value="ABC_TRANSPORTER_1"/>
    <property type="match status" value="1"/>
</dbReference>
<evidence type="ECO:0000313" key="6">
    <source>
        <dbReference type="Proteomes" id="UP001519307"/>
    </source>
</evidence>
<dbReference type="InterPro" id="IPR027417">
    <property type="entry name" value="P-loop_NTPase"/>
</dbReference>
<dbReference type="InterPro" id="IPR003593">
    <property type="entry name" value="AAA+_ATPase"/>
</dbReference>
<dbReference type="SMART" id="SM00382">
    <property type="entry name" value="AAA"/>
    <property type="match status" value="1"/>
</dbReference>
<dbReference type="PROSITE" id="PS50893">
    <property type="entry name" value="ABC_TRANSPORTER_2"/>
    <property type="match status" value="1"/>
</dbReference>
<evidence type="ECO:0000256" key="2">
    <source>
        <dbReference type="ARBA" id="ARBA00022741"/>
    </source>
</evidence>
<evidence type="ECO:0000256" key="3">
    <source>
        <dbReference type="ARBA" id="ARBA00022840"/>
    </source>
</evidence>
<keyword evidence="6" id="KW-1185">Reference proteome</keyword>
<dbReference type="InterPro" id="IPR050166">
    <property type="entry name" value="ABC_transporter_ATP-bind"/>
</dbReference>
<dbReference type="InterPro" id="IPR003439">
    <property type="entry name" value="ABC_transporter-like_ATP-bd"/>
</dbReference>
<dbReference type="SUPFAM" id="SSF52540">
    <property type="entry name" value="P-loop containing nucleoside triphosphate hydrolases"/>
    <property type="match status" value="1"/>
</dbReference>
<keyword evidence="1" id="KW-0813">Transport</keyword>
<protein>
    <submittedName>
        <fullName evidence="5">Sulfonate transport system ATP-binding protein</fullName>
        <ecNumber evidence="5">3.6.3.-</ecNumber>
    </submittedName>
</protein>
<dbReference type="EMBL" id="JAGGLM010000006">
    <property type="protein sequence ID" value="MBP2032640.1"/>
    <property type="molecule type" value="Genomic_DNA"/>
</dbReference>
<accession>A0ABS4KRH7</accession>
<comment type="caution">
    <text evidence="5">The sequence shown here is derived from an EMBL/GenBank/DDBJ whole genome shotgun (WGS) entry which is preliminary data.</text>
</comment>
<dbReference type="InterPro" id="IPR017871">
    <property type="entry name" value="ABC_transporter-like_CS"/>
</dbReference>
<proteinExistence type="predicted"/>
<feature type="domain" description="ABC transporter" evidence="4">
    <location>
        <begin position="10"/>
        <end position="240"/>
    </location>
</feature>
<keyword evidence="5" id="KW-0378">Hydrolase</keyword>
<organism evidence="5 6">
    <name type="scientific">Clostridium algifaecis</name>
    <dbReference type="NCBI Taxonomy" id="1472040"/>
    <lineage>
        <taxon>Bacteria</taxon>
        <taxon>Bacillati</taxon>
        <taxon>Bacillota</taxon>
        <taxon>Clostridia</taxon>
        <taxon>Eubacteriales</taxon>
        <taxon>Clostridiaceae</taxon>
        <taxon>Clostridium</taxon>
    </lineage>
</organism>
<dbReference type="GO" id="GO:0005524">
    <property type="term" value="F:ATP binding"/>
    <property type="evidence" value="ECO:0007669"/>
    <property type="project" value="UniProtKB-KW"/>
</dbReference>
<dbReference type="EC" id="3.6.3.-" evidence="5"/>
<name>A0ABS4KRH7_9CLOT</name>
<dbReference type="RefSeq" id="WP_209701824.1">
    <property type="nucleotide sequence ID" value="NZ_JAGGLM010000006.1"/>
</dbReference>
<dbReference type="Proteomes" id="UP001519307">
    <property type="component" value="Unassembled WGS sequence"/>
</dbReference>
<sequence>MNDKKTLKSIEIQNLSKTFKIDGGNFNVLNNISLSVNQGEFLSIVGSSGCGKSTLLRMIVGLDRNYSGNILSYGESIKGPRVDRGMIFQEARLFPWLTVEKNIAFGLSRRVSNSEKKELVHKQLELVGLTSFAKAYPDQLSGGMKQRISIARALINKPKLLLLDEPFGALDAMTRINMQQEILKIWEKENTTMILVTHDIDEAIYLGDRVIVLSSRPGTIKKIVPVELSRPRDRSGYDFTCIKSKIYDEFFTKVENPFSYNI</sequence>
<reference evidence="5 6" key="1">
    <citation type="submission" date="2021-03" db="EMBL/GenBank/DDBJ databases">
        <title>Genomic Encyclopedia of Type Strains, Phase IV (KMG-IV): sequencing the most valuable type-strain genomes for metagenomic binning, comparative biology and taxonomic classification.</title>
        <authorList>
            <person name="Goeker M."/>
        </authorList>
    </citation>
    <scope>NUCLEOTIDE SEQUENCE [LARGE SCALE GENOMIC DNA]</scope>
    <source>
        <strain evidence="5 6">DSM 28783</strain>
    </source>
</reference>
<dbReference type="CDD" id="cd03293">
    <property type="entry name" value="ABC_NrtD_SsuB_transporters"/>
    <property type="match status" value="1"/>
</dbReference>
<dbReference type="Gene3D" id="3.40.50.300">
    <property type="entry name" value="P-loop containing nucleotide triphosphate hydrolases"/>
    <property type="match status" value="1"/>
</dbReference>
<evidence type="ECO:0000259" key="4">
    <source>
        <dbReference type="PROSITE" id="PS50893"/>
    </source>
</evidence>
<keyword evidence="3 5" id="KW-0067">ATP-binding</keyword>
<dbReference type="PANTHER" id="PTHR42788:SF13">
    <property type="entry name" value="ALIPHATIC SULFONATES IMPORT ATP-BINDING PROTEIN SSUB"/>
    <property type="match status" value="1"/>
</dbReference>
<keyword evidence="2" id="KW-0547">Nucleotide-binding</keyword>
<gene>
    <name evidence="5" type="ORF">J2Z42_001314</name>
</gene>
<dbReference type="PANTHER" id="PTHR42788">
    <property type="entry name" value="TAURINE IMPORT ATP-BINDING PROTEIN-RELATED"/>
    <property type="match status" value="1"/>
</dbReference>